<gene>
    <name evidence="1" type="ORF">AB852_30615</name>
</gene>
<comment type="caution">
    <text evidence="1">The sequence shown here is derived from an EMBL/GenBank/DDBJ whole genome shotgun (WGS) entry which is preliminary data.</text>
</comment>
<dbReference type="GeneID" id="96795215"/>
<dbReference type="InterPro" id="IPR053191">
    <property type="entry name" value="DcsG_Biosynth_Enzyme"/>
</dbReference>
<reference evidence="1 2" key="1">
    <citation type="submission" date="2015-06" db="EMBL/GenBank/DDBJ databases">
        <title>Cloning and characterization of the uncialamcin biosynthetic gene cluster.</title>
        <authorList>
            <person name="Yan X."/>
            <person name="Huang T."/>
            <person name="Ge H."/>
            <person name="Shen B."/>
        </authorList>
    </citation>
    <scope>NUCLEOTIDE SEQUENCE [LARGE SCALE GENOMIC DNA]</scope>
    <source>
        <strain evidence="1 2">DCA2648</strain>
    </source>
</reference>
<keyword evidence="2" id="KW-1185">Reference proteome</keyword>
<dbReference type="EMBL" id="LFBV01000010">
    <property type="protein sequence ID" value="OKH90895.1"/>
    <property type="molecule type" value="Genomic_DNA"/>
</dbReference>
<evidence type="ECO:0008006" key="3">
    <source>
        <dbReference type="Google" id="ProtNLM"/>
    </source>
</evidence>
<proteinExistence type="predicted"/>
<dbReference type="Proteomes" id="UP000186455">
    <property type="component" value="Unassembled WGS sequence"/>
</dbReference>
<dbReference type="AlphaFoldDB" id="A0A1Q4UZ92"/>
<dbReference type="STRING" id="1048205.AB852_30615"/>
<sequence>MSRTPRIALVTYRPRPGGVTDPDLPAMLDALTAAGAAGQAVAWDDPGADWASFDLAVVRSTWDYTQRVTEFLAWADRCATLTRLVNPAPVLRWNSDKRYLDDLARADVPVVPTRFVPPGAEPGFPDGPFVVKPTWGAGARYAARYEDGGAGAVRRAREQVSRMHAEGLTAMVQPYMRAIETTGERALVHIGGTFHHAIRKGAVLEAGAAFDAAKTAHPGVRGWTPGPAELAVARRALAAVPLSGAPVYARVDLVDGDDGVPRVMELELIEPNLFLGLHPETASALAKSLTGCVA</sequence>
<protein>
    <recommendedName>
        <fullName evidence="3">ATP-grasp domain-containing protein</fullName>
    </recommendedName>
</protein>
<dbReference type="SUPFAM" id="SSF56059">
    <property type="entry name" value="Glutathione synthetase ATP-binding domain-like"/>
    <property type="match status" value="1"/>
</dbReference>
<evidence type="ECO:0000313" key="1">
    <source>
        <dbReference type="EMBL" id="OKH90895.1"/>
    </source>
</evidence>
<organism evidence="1 2">
    <name type="scientific">Streptomyces uncialis</name>
    <dbReference type="NCBI Taxonomy" id="1048205"/>
    <lineage>
        <taxon>Bacteria</taxon>
        <taxon>Bacillati</taxon>
        <taxon>Actinomycetota</taxon>
        <taxon>Actinomycetes</taxon>
        <taxon>Kitasatosporales</taxon>
        <taxon>Streptomycetaceae</taxon>
        <taxon>Streptomyces</taxon>
    </lineage>
</organism>
<dbReference type="PANTHER" id="PTHR39217">
    <property type="match status" value="1"/>
</dbReference>
<dbReference type="RefSeq" id="WP_073793559.1">
    <property type="nucleotide sequence ID" value="NZ_CP109290.1"/>
</dbReference>
<name>A0A1Q4UZ92_9ACTN</name>
<evidence type="ECO:0000313" key="2">
    <source>
        <dbReference type="Proteomes" id="UP000186455"/>
    </source>
</evidence>
<dbReference type="PANTHER" id="PTHR39217:SF1">
    <property type="entry name" value="GLUTATHIONE SYNTHETASE"/>
    <property type="match status" value="1"/>
</dbReference>
<accession>A0A1Q4UZ92</accession>